<keyword evidence="2" id="KW-1185">Reference proteome</keyword>
<dbReference type="Gramene" id="CDP01336">
    <property type="protein sequence ID" value="CDP01336"/>
    <property type="gene ID" value="GSCOC_T00034939001"/>
</dbReference>
<reference evidence="2" key="1">
    <citation type="journal article" date="2014" name="Science">
        <title>The coffee genome provides insight into the convergent evolution of caffeine biosynthesis.</title>
        <authorList>
            <person name="Denoeud F."/>
            <person name="Carretero-Paulet L."/>
            <person name="Dereeper A."/>
            <person name="Droc G."/>
            <person name="Guyot R."/>
            <person name="Pietrella M."/>
            <person name="Zheng C."/>
            <person name="Alberti A."/>
            <person name="Anthony F."/>
            <person name="Aprea G."/>
            <person name="Aury J.M."/>
            <person name="Bento P."/>
            <person name="Bernard M."/>
            <person name="Bocs S."/>
            <person name="Campa C."/>
            <person name="Cenci A."/>
            <person name="Combes M.C."/>
            <person name="Crouzillat D."/>
            <person name="Da Silva C."/>
            <person name="Daddiego L."/>
            <person name="De Bellis F."/>
            <person name="Dussert S."/>
            <person name="Garsmeur O."/>
            <person name="Gayraud T."/>
            <person name="Guignon V."/>
            <person name="Jahn K."/>
            <person name="Jamilloux V."/>
            <person name="Joet T."/>
            <person name="Labadie K."/>
            <person name="Lan T."/>
            <person name="Leclercq J."/>
            <person name="Lepelley M."/>
            <person name="Leroy T."/>
            <person name="Li L.T."/>
            <person name="Librado P."/>
            <person name="Lopez L."/>
            <person name="Munoz A."/>
            <person name="Noel B."/>
            <person name="Pallavicini A."/>
            <person name="Perrotta G."/>
            <person name="Poncet V."/>
            <person name="Pot D."/>
            <person name="Priyono X."/>
            <person name="Rigoreau M."/>
            <person name="Rouard M."/>
            <person name="Rozas J."/>
            <person name="Tranchant-Dubreuil C."/>
            <person name="VanBuren R."/>
            <person name="Zhang Q."/>
            <person name="Andrade A.C."/>
            <person name="Argout X."/>
            <person name="Bertrand B."/>
            <person name="de Kochko A."/>
            <person name="Graziosi G."/>
            <person name="Henry R.J."/>
            <person name="Jayarama X."/>
            <person name="Ming R."/>
            <person name="Nagai C."/>
            <person name="Rounsley S."/>
            <person name="Sankoff D."/>
            <person name="Giuliano G."/>
            <person name="Albert V.A."/>
            <person name="Wincker P."/>
            <person name="Lashermes P."/>
        </authorList>
    </citation>
    <scope>NUCLEOTIDE SEQUENCE [LARGE SCALE GENOMIC DNA]</scope>
    <source>
        <strain evidence="2">cv. DH200-94</strain>
    </source>
</reference>
<dbReference type="AlphaFoldDB" id="A0A068TYK6"/>
<dbReference type="PANTHER" id="PTHR32176">
    <property type="entry name" value="XYLOSE ISOMERASE"/>
    <property type="match status" value="1"/>
</dbReference>
<sequence>MATTVKALKQQSYGNCITVLSIDGGGIRGIIPGVILGYLETELQV</sequence>
<evidence type="ECO:0008006" key="3">
    <source>
        <dbReference type="Google" id="ProtNLM"/>
    </source>
</evidence>
<dbReference type="Gene3D" id="3.40.1090.10">
    <property type="entry name" value="Cytosolic phospholipase A2 catalytic domain"/>
    <property type="match status" value="1"/>
</dbReference>
<organism evidence="1 2">
    <name type="scientific">Coffea canephora</name>
    <name type="common">Robusta coffee</name>
    <dbReference type="NCBI Taxonomy" id="49390"/>
    <lineage>
        <taxon>Eukaryota</taxon>
        <taxon>Viridiplantae</taxon>
        <taxon>Streptophyta</taxon>
        <taxon>Embryophyta</taxon>
        <taxon>Tracheophyta</taxon>
        <taxon>Spermatophyta</taxon>
        <taxon>Magnoliopsida</taxon>
        <taxon>eudicotyledons</taxon>
        <taxon>Gunneridae</taxon>
        <taxon>Pentapetalae</taxon>
        <taxon>asterids</taxon>
        <taxon>lamiids</taxon>
        <taxon>Gentianales</taxon>
        <taxon>Rubiaceae</taxon>
        <taxon>Ixoroideae</taxon>
        <taxon>Gardenieae complex</taxon>
        <taxon>Bertiereae - Coffeeae clade</taxon>
        <taxon>Coffeeae</taxon>
        <taxon>Coffea</taxon>
    </lineage>
</organism>
<dbReference type="GO" id="GO:0047372">
    <property type="term" value="F:monoacylglycerol lipase activity"/>
    <property type="evidence" value="ECO:0007669"/>
    <property type="project" value="TreeGrafter"/>
</dbReference>
<proteinExistence type="predicted"/>
<evidence type="ECO:0000313" key="2">
    <source>
        <dbReference type="Proteomes" id="UP000295252"/>
    </source>
</evidence>
<dbReference type="Proteomes" id="UP000295252">
    <property type="component" value="Chromosome II"/>
</dbReference>
<gene>
    <name evidence="1" type="ORF">GSCOC_T00034939001</name>
</gene>
<protein>
    <recommendedName>
        <fullName evidence="3">PNPLA domain-containing protein</fullName>
    </recommendedName>
</protein>
<name>A0A068TYK6_COFCA</name>
<dbReference type="EMBL" id="HG739090">
    <property type="protein sequence ID" value="CDP01336.1"/>
    <property type="molecule type" value="Genomic_DNA"/>
</dbReference>
<evidence type="ECO:0000313" key="1">
    <source>
        <dbReference type="EMBL" id="CDP01336.1"/>
    </source>
</evidence>
<accession>A0A068TYK6</accession>
<dbReference type="InParanoid" id="A0A068TYK6"/>
<dbReference type="GO" id="GO:0004620">
    <property type="term" value="F:phospholipase activity"/>
    <property type="evidence" value="ECO:0007669"/>
    <property type="project" value="TreeGrafter"/>
</dbReference>
<dbReference type="PANTHER" id="PTHR32176:SF92">
    <property type="entry name" value="XYLOSE ISOMERASE"/>
    <property type="match status" value="1"/>
</dbReference>